<dbReference type="GO" id="GO:0016020">
    <property type="term" value="C:membrane"/>
    <property type="evidence" value="ECO:0007669"/>
    <property type="project" value="UniProtKB-SubCell"/>
</dbReference>
<feature type="transmembrane region" description="Helical" evidence="6">
    <location>
        <begin position="346"/>
        <end position="363"/>
    </location>
</feature>
<protein>
    <submittedName>
        <fullName evidence="7">Uncharacterized protein</fullName>
    </submittedName>
</protein>
<keyword evidence="3 6" id="KW-0812">Transmembrane</keyword>
<organism evidence="7 8">
    <name type="scientific">Saponaria officinalis</name>
    <name type="common">Common soapwort</name>
    <name type="synonym">Lychnis saponaria</name>
    <dbReference type="NCBI Taxonomy" id="3572"/>
    <lineage>
        <taxon>Eukaryota</taxon>
        <taxon>Viridiplantae</taxon>
        <taxon>Streptophyta</taxon>
        <taxon>Embryophyta</taxon>
        <taxon>Tracheophyta</taxon>
        <taxon>Spermatophyta</taxon>
        <taxon>Magnoliopsida</taxon>
        <taxon>eudicotyledons</taxon>
        <taxon>Gunneridae</taxon>
        <taxon>Pentapetalae</taxon>
        <taxon>Caryophyllales</taxon>
        <taxon>Caryophyllaceae</taxon>
        <taxon>Caryophylleae</taxon>
        <taxon>Saponaria</taxon>
    </lineage>
</organism>
<dbReference type="AlphaFoldDB" id="A0AAW1HZE9"/>
<dbReference type="Pfam" id="PF00854">
    <property type="entry name" value="PTR2"/>
    <property type="match status" value="1"/>
</dbReference>
<dbReference type="EMBL" id="JBDFQZ010000010">
    <property type="protein sequence ID" value="KAK9682205.1"/>
    <property type="molecule type" value="Genomic_DNA"/>
</dbReference>
<evidence type="ECO:0000256" key="3">
    <source>
        <dbReference type="ARBA" id="ARBA00022692"/>
    </source>
</evidence>
<feature type="transmembrane region" description="Helical" evidence="6">
    <location>
        <begin position="469"/>
        <end position="492"/>
    </location>
</feature>
<feature type="transmembrane region" description="Helical" evidence="6">
    <location>
        <begin position="512"/>
        <end position="531"/>
    </location>
</feature>
<feature type="transmembrane region" description="Helical" evidence="6">
    <location>
        <begin position="424"/>
        <end position="448"/>
    </location>
</feature>
<keyword evidence="5 6" id="KW-0472">Membrane</keyword>
<dbReference type="Gene3D" id="1.20.1250.20">
    <property type="entry name" value="MFS general substrate transporter like domains"/>
    <property type="match status" value="1"/>
</dbReference>
<dbReference type="PANTHER" id="PTHR11654">
    <property type="entry name" value="OLIGOPEPTIDE TRANSPORTER-RELATED"/>
    <property type="match status" value="1"/>
</dbReference>
<dbReference type="Proteomes" id="UP001443914">
    <property type="component" value="Unassembled WGS sequence"/>
</dbReference>
<feature type="transmembrane region" description="Helical" evidence="6">
    <location>
        <begin position="185"/>
        <end position="205"/>
    </location>
</feature>
<keyword evidence="4 6" id="KW-1133">Transmembrane helix</keyword>
<evidence type="ECO:0000256" key="1">
    <source>
        <dbReference type="ARBA" id="ARBA00004141"/>
    </source>
</evidence>
<evidence type="ECO:0000256" key="4">
    <source>
        <dbReference type="ARBA" id="ARBA00022989"/>
    </source>
</evidence>
<dbReference type="InterPro" id="IPR036259">
    <property type="entry name" value="MFS_trans_sf"/>
</dbReference>
<comment type="similarity">
    <text evidence="2">Belongs to the major facilitator superfamily. Proton-dependent oligopeptide transporter (POT/PTR) (TC 2.A.17) family.</text>
</comment>
<evidence type="ECO:0000256" key="6">
    <source>
        <dbReference type="SAM" id="Phobius"/>
    </source>
</evidence>
<feature type="transmembrane region" description="Helical" evidence="6">
    <location>
        <begin position="160"/>
        <end position="179"/>
    </location>
</feature>
<sequence>MPVDYHQPNDYRGGWKSAIFIIFVEMGERFAYYGIAGNLIMYLTKVMEEPLAKSAKIVNSWNAVSSLALFIGAFFADSYLGRFNTTLISSSIYLLGLTLMTISTSAAIPHDPRAPLFFAALYITAIGEGGHKPCVQTFAADQFDEDTPEQKNTKSSFFNWWYLGIAIGAMTAVLVVVYVEDNVSWTVGFSIPTTVVGLAILVFLIGSRTYRVDRPVGSPFTRVAQVIVAAFIKRNVRNENDGCGLCYNDDGFSGLEVHKLAPTNQFRCLDHAMMIDDEDKPNKERNPWRLCSQNQVEEVKLILRLIPIWVCTFAYAIIVAQVHTFFIKQAQTLNLSIGPHFKIPPASFQVIPGITILISVPIYDKIFVPTMRRITNIPSGINTLQRIGIGLGLSIITIAVAALVETKRVNIATKHGLVDNPKAIVPMSVGWLVPQFMIMGLSDFFTYVGMQEIFYDQMPEGMRSVGSAFTNGALGVGALMSNAVISLVQVATSRSSGGMWLVSNLNRAHLDHFYWVLAGFCTFDLLVYVLVAKWYVWKKTLGDL</sequence>
<feature type="transmembrane region" description="Helical" evidence="6">
    <location>
        <begin position="384"/>
        <end position="404"/>
    </location>
</feature>
<name>A0AAW1HZE9_SAPOF</name>
<evidence type="ECO:0000256" key="5">
    <source>
        <dbReference type="ARBA" id="ARBA00023136"/>
    </source>
</evidence>
<feature type="transmembrane region" description="Helical" evidence="6">
    <location>
        <begin position="88"/>
        <end position="108"/>
    </location>
</feature>
<feature type="transmembrane region" description="Helical" evidence="6">
    <location>
        <begin position="301"/>
        <end position="326"/>
    </location>
</feature>
<dbReference type="InterPro" id="IPR000109">
    <property type="entry name" value="POT_fam"/>
</dbReference>
<reference evidence="7" key="1">
    <citation type="submission" date="2024-03" db="EMBL/GenBank/DDBJ databases">
        <title>WGS assembly of Saponaria officinalis var. Norfolk2.</title>
        <authorList>
            <person name="Jenkins J."/>
            <person name="Shu S."/>
            <person name="Grimwood J."/>
            <person name="Barry K."/>
            <person name="Goodstein D."/>
            <person name="Schmutz J."/>
            <person name="Leebens-Mack J."/>
            <person name="Osbourn A."/>
        </authorList>
    </citation>
    <scope>NUCLEOTIDE SEQUENCE [LARGE SCALE GENOMIC DNA]</scope>
    <source>
        <strain evidence="7">JIC</strain>
    </source>
</reference>
<gene>
    <name evidence="7" type="ORF">RND81_10G057700</name>
</gene>
<evidence type="ECO:0000313" key="7">
    <source>
        <dbReference type="EMBL" id="KAK9682205.1"/>
    </source>
</evidence>
<dbReference type="SUPFAM" id="SSF103473">
    <property type="entry name" value="MFS general substrate transporter"/>
    <property type="match status" value="1"/>
</dbReference>
<comment type="caution">
    <text evidence="7">The sequence shown here is derived from an EMBL/GenBank/DDBJ whole genome shotgun (WGS) entry which is preliminary data.</text>
</comment>
<comment type="subcellular location">
    <subcellularLocation>
        <location evidence="1">Membrane</location>
        <topology evidence="1">Multi-pass membrane protein</topology>
    </subcellularLocation>
</comment>
<accession>A0AAW1HZE9</accession>
<proteinExistence type="inferred from homology"/>
<feature type="transmembrane region" description="Helical" evidence="6">
    <location>
        <begin position="59"/>
        <end position="76"/>
    </location>
</feature>
<keyword evidence="8" id="KW-1185">Reference proteome</keyword>
<dbReference type="GO" id="GO:0022857">
    <property type="term" value="F:transmembrane transporter activity"/>
    <property type="evidence" value="ECO:0007669"/>
    <property type="project" value="InterPro"/>
</dbReference>
<evidence type="ECO:0000256" key="2">
    <source>
        <dbReference type="ARBA" id="ARBA00005982"/>
    </source>
</evidence>
<evidence type="ECO:0000313" key="8">
    <source>
        <dbReference type="Proteomes" id="UP001443914"/>
    </source>
</evidence>